<dbReference type="Proteomes" id="UP000268973">
    <property type="component" value="Unassembled WGS sequence"/>
</dbReference>
<protein>
    <recommendedName>
        <fullName evidence="3">Cell division protein FtsI</fullName>
    </recommendedName>
</protein>
<dbReference type="OrthoDB" id="6708210at2"/>
<evidence type="ECO:0008006" key="3">
    <source>
        <dbReference type="Google" id="ProtNLM"/>
    </source>
</evidence>
<accession>A0A432CRV3</accession>
<organism evidence="1 2">
    <name type="scientific">Vibrio aquaticus</name>
    <dbReference type="NCBI Taxonomy" id="2496559"/>
    <lineage>
        <taxon>Bacteria</taxon>
        <taxon>Pseudomonadati</taxon>
        <taxon>Pseudomonadota</taxon>
        <taxon>Gammaproteobacteria</taxon>
        <taxon>Vibrionales</taxon>
        <taxon>Vibrionaceae</taxon>
        <taxon>Vibrio</taxon>
    </lineage>
</organism>
<keyword evidence="2" id="KW-1185">Reference proteome</keyword>
<comment type="caution">
    <text evidence="1">The sequence shown here is derived from an EMBL/GenBank/DDBJ whole genome shotgun (WGS) entry which is preliminary data.</text>
</comment>
<dbReference type="AlphaFoldDB" id="A0A432CRV3"/>
<gene>
    <name evidence="1" type="ORF">EJ063_19725</name>
</gene>
<proteinExistence type="predicted"/>
<dbReference type="EMBL" id="RXZH01000019">
    <property type="protein sequence ID" value="RTZ13574.1"/>
    <property type="molecule type" value="Genomic_DNA"/>
</dbReference>
<sequence>MQMVVYMKASSLLAVSSILIVSGCTSITVEPVSNEYSLEHICIQNNPKVIVDEFVGVVEDRFQYHGITTELVDFVPESCDYKLTYTALRSWDFVPYLSHAELRLYKNHKKIAYGEYHLDGKGGLDMSKFDSVKEKMTPVIDQMLGKAETN</sequence>
<dbReference type="NCBIfam" id="NF040519">
    <property type="entry name" value="Sbal_3080_fam"/>
    <property type="match status" value="1"/>
</dbReference>
<reference evidence="1 2" key="1">
    <citation type="submission" date="2018-12" db="EMBL/GenBank/DDBJ databases">
        <title>Vibrio sp. isolated from China Sea.</title>
        <authorList>
            <person name="Li Y."/>
        </authorList>
    </citation>
    <scope>NUCLEOTIDE SEQUENCE [LARGE SCALE GENOMIC DNA]</scope>
    <source>
        <strain evidence="1 2">BEI207</strain>
    </source>
</reference>
<evidence type="ECO:0000313" key="1">
    <source>
        <dbReference type="EMBL" id="RTZ13574.1"/>
    </source>
</evidence>
<name>A0A432CRV3_9VIBR</name>
<evidence type="ECO:0000313" key="2">
    <source>
        <dbReference type="Proteomes" id="UP000268973"/>
    </source>
</evidence>